<evidence type="ECO:0000313" key="2">
    <source>
        <dbReference type="Proteomes" id="UP000226403"/>
    </source>
</evidence>
<gene>
    <name evidence="1" type="ORF">Phi17218_110</name>
</gene>
<dbReference type="EMBL" id="KT962247">
    <property type="protein sequence ID" value="ALO80513.1"/>
    <property type="molecule type" value="Genomic_DNA"/>
</dbReference>
<dbReference type="Proteomes" id="UP000226403">
    <property type="component" value="Segment"/>
</dbReference>
<organism evidence="1 2">
    <name type="scientific">Cellulophaga phage phi17:2_18</name>
    <dbReference type="NCBI Taxonomy" id="1747283"/>
    <lineage>
        <taxon>Viruses</taxon>
        <taxon>Duplodnaviria</taxon>
        <taxon>Heunggongvirae</taxon>
        <taxon>Uroviricota</taxon>
        <taxon>Caudoviricetes</taxon>
        <taxon>Lightbulbvirus</taxon>
        <taxon>Lightbulbvirus Cba172</taxon>
    </lineage>
</organism>
<proteinExistence type="predicted"/>
<sequence length="111" mass="12589">MNLSKIKPNYKKVKLRGNEALGLYPVYSEEIYWGHEPFKIVGIKKNKVQIKGDFSGGTHGVSQKDWVKIKDLFLVQTVCKERLQAGGCQVHNVHCCGGGSIITKHVKYWEE</sequence>
<evidence type="ECO:0000313" key="1">
    <source>
        <dbReference type="EMBL" id="ALO80513.1"/>
    </source>
</evidence>
<reference evidence="1 2" key="1">
    <citation type="submission" date="2015-10" db="EMBL/GenBank/DDBJ databases">
        <title>Large-scale maps of variable infection efficiencies in aquatic Bacteriodetes phage-host model systems.</title>
        <authorList>
            <person name="Holmfeldt K."/>
            <person name="Solonenko N."/>
            <person name="Howard-Varona C."/>
            <person name="Moreno M."/>
            <person name="Malmstrom R.R."/>
            <person name="Blow M.J."/>
            <person name="Sullivan M.B."/>
        </authorList>
    </citation>
    <scope>NUCLEOTIDE SEQUENCE [LARGE SCALE GENOMIC DNA]</scope>
</reference>
<protein>
    <submittedName>
        <fullName evidence="1">Uncharacterized protein</fullName>
    </submittedName>
</protein>
<name>A0A0S2MX55_9CAUD</name>
<accession>A0A0S2MX55</accession>